<dbReference type="PANTHER" id="PTHR21838:SF2">
    <property type="entry name" value="COILED-COIL DOMAIN-CONTAINING PROTEIN 137"/>
    <property type="match status" value="1"/>
</dbReference>
<feature type="compositionally biased region" description="Basic residues" evidence="1">
    <location>
        <begin position="181"/>
        <end position="198"/>
    </location>
</feature>
<accession>A0ABD2N7G1</accession>
<evidence type="ECO:0000313" key="2">
    <source>
        <dbReference type="EMBL" id="KAL3274539.1"/>
    </source>
</evidence>
<gene>
    <name evidence="2" type="ORF">HHI36_015921</name>
</gene>
<dbReference type="InterPro" id="IPR026680">
    <property type="entry name" value="CCDC137"/>
</dbReference>
<proteinExistence type="predicted"/>
<sequence>MGRKIPGRKHRGVRDPEQQRAQRLLKNKFDAPPQNIEEQPVPKSVLRIAQLIKKTKHPLKVTKNKEKPLKKKKLVVVNTKVGINEKPVPKFEQKKGESDNAFLYRVNRICDEVKREAAFEKKFGVDVKRNPETGKVEGIVKRKKDPLEIILKETKKEKKEKKLAKKKKGENDTEQGPRLTKSQKRQLKLKEKKKKKKMGKMDEFHTFSDNVKFGEIVHAPPTLTAPRLVAKENTAPRPGKRHLLLNSLINKNEENSKPAIHVGKSAASIKGVSNKVIDKKGKRKDLPKALRRQLDMQQKEIIEAYKSIKAKKHKKN</sequence>
<comment type="caution">
    <text evidence="2">The sequence shown here is derived from an EMBL/GenBank/DDBJ whole genome shotgun (WGS) entry which is preliminary data.</text>
</comment>
<dbReference type="AlphaFoldDB" id="A0ABD2N7G1"/>
<organism evidence="2 3">
    <name type="scientific">Cryptolaemus montrouzieri</name>
    <dbReference type="NCBI Taxonomy" id="559131"/>
    <lineage>
        <taxon>Eukaryota</taxon>
        <taxon>Metazoa</taxon>
        <taxon>Ecdysozoa</taxon>
        <taxon>Arthropoda</taxon>
        <taxon>Hexapoda</taxon>
        <taxon>Insecta</taxon>
        <taxon>Pterygota</taxon>
        <taxon>Neoptera</taxon>
        <taxon>Endopterygota</taxon>
        <taxon>Coleoptera</taxon>
        <taxon>Polyphaga</taxon>
        <taxon>Cucujiformia</taxon>
        <taxon>Coccinelloidea</taxon>
        <taxon>Coccinellidae</taxon>
        <taxon>Scymninae</taxon>
        <taxon>Scymnini</taxon>
        <taxon>Cryptolaemus</taxon>
    </lineage>
</organism>
<name>A0ABD2N7G1_9CUCU</name>
<feature type="region of interest" description="Disordered" evidence="1">
    <location>
        <begin position="1"/>
        <end position="42"/>
    </location>
</feature>
<evidence type="ECO:0000256" key="1">
    <source>
        <dbReference type="SAM" id="MobiDB-lite"/>
    </source>
</evidence>
<reference evidence="2 3" key="1">
    <citation type="journal article" date="2021" name="BMC Biol.">
        <title>Horizontally acquired antibacterial genes associated with adaptive radiation of ladybird beetles.</title>
        <authorList>
            <person name="Li H.S."/>
            <person name="Tang X.F."/>
            <person name="Huang Y.H."/>
            <person name="Xu Z.Y."/>
            <person name="Chen M.L."/>
            <person name="Du X.Y."/>
            <person name="Qiu B.Y."/>
            <person name="Chen P.T."/>
            <person name="Zhang W."/>
            <person name="Slipinski A."/>
            <person name="Escalona H.E."/>
            <person name="Waterhouse R.M."/>
            <person name="Zwick A."/>
            <person name="Pang H."/>
        </authorList>
    </citation>
    <scope>NUCLEOTIDE SEQUENCE [LARGE SCALE GENOMIC DNA]</scope>
    <source>
        <strain evidence="2">SYSU2018</strain>
    </source>
</reference>
<evidence type="ECO:0000313" key="3">
    <source>
        <dbReference type="Proteomes" id="UP001516400"/>
    </source>
</evidence>
<feature type="region of interest" description="Disordered" evidence="1">
    <location>
        <begin position="150"/>
        <end position="201"/>
    </location>
</feature>
<dbReference type="PANTHER" id="PTHR21838">
    <property type="entry name" value="COILED-COIL DOMAIN-CONTAINING PROTEIN 137"/>
    <property type="match status" value="1"/>
</dbReference>
<evidence type="ECO:0008006" key="4">
    <source>
        <dbReference type="Google" id="ProtNLM"/>
    </source>
</evidence>
<dbReference type="EMBL" id="JABFTP020000062">
    <property type="protein sequence ID" value="KAL3274539.1"/>
    <property type="molecule type" value="Genomic_DNA"/>
</dbReference>
<feature type="compositionally biased region" description="Basic residues" evidence="1">
    <location>
        <begin position="158"/>
        <end position="168"/>
    </location>
</feature>
<protein>
    <recommendedName>
        <fullName evidence="4">Coiled-coil domain-containing protein 137</fullName>
    </recommendedName>
</protein>
<keyword evidence="3" id="KW-1185">Reference proteome</keyword>
<feature type="compositionally biased region" description="Basic residues" evidence="1">
    <location>
        <begin position="1"/>
        <end position="12"/>
    </location>
</feature>
<dbReference type="Proteomes" id="UP001516400">
    <property type="component" value="Unassembled WGS sequence"/>
</dbReference>